<accession>A0ABW4VVM8</accession>
<dbReference type="Proteomes" id="UP001597383">
    <property type="component" value="Unassembled WGS sequence"/>
</dbReference>
<keyword evidence="4" id="KW-0269">Exonuclease</keyword>
<proteinExistence type="predicted"/>
<evidence type="ECO:0000313" key="5">
    <source>
        <dbReference type="Proteomes" id="UP001597383"/>
    </source>
</evidence>
<dbReference type="Gene3D" id="3.60.21.10">
    <property type="match status" value="1"/>
</dbReference>
<sequence length="407" mass="47622">MPKQVSFIHTADLHLDSPFKGLANVPNNIFQEVRDSTFTALDNLVAQAINKNVDFVLMVGDLFDNEQQNLKAQIKLRKAFEELDLYHIKVYISYGNHDFIKGNIHPITYPPNVYIFPNEEVQHVTHYRGDHPLVNIYGFSYENRAVTQKKVMEYNIKDEHTPFHIAMLHGSIESNTEHDQYAPFLLRDLAEKPFDYWALGHIHKREILKEHPPIIYPGNIQGRNRKESGEKGCYHITMAETECQADFIPLQAIQFQPITIDVTQCKEVHQLEGYIRKNLEVKHSGNTPKLIDLTIHAEHEEIKHWKNEHLIGDIIEIINEGLTSAKNWMYIHRFHVTWSSNFQHLSYEGEHFLGELTGLHKSTSIQPFLHELFQHKEARKYIENVSEEIEEIKEEAYQLLIHELLRK</sequence>
<dbReference type="InterPro" id="IPR004843">
    <property type="entry name" value="Calcineurin-like_PHP"/>
</dbReference>
<name>A0ABW4VVM8_9BACI</name>
<organism evidence="4 5">
    <name type="scientific">Ornithinibacillus salinisoli</name>
    <dbReference type="NCBI Taxonomy" id="1848459"/>
    <lineage>
        <taxon>Bacteria</taxon>
        <taxon>Bacillati</taxon>
        <taxon>Bacillota</taxon>
        <taxon>Bacilli</taxon>
        <taxon>Bacillales</taxon>
        <taxon>Bacillaceae</taxon>
        <taxon>Ornithinibacillus</taxon>
    </lineage>
</organism>
<dbReference type="RefSeq" id="WP_377554395.1">
    <property type="nucleotide sequence ID" value="NZ_JBHUHQ010000002.1"/>
</dbReference>
<keyword evidence="2" id="KW-0175">Coiled coil</keyword>
<evidence type="ECO:0000259" key="3">
    <source>
        <dbReference type="Pfam" id="PF00149"/>
    </source>
</evidence>
<dbReference type="Pfam" id="PF00149">
    <property type="entry name" value="Metallophos"/>
    <property type="match status" value="1"/>
</dbReference>
<dbReference type="InterPro" id="IPR029052">
    <property type="entry name" value="Metallo-depent_PP-like"/>
</dbReference>
<protein>
    <submittedName>
        <fullName evidence="4">Exonuclease SbcCD subunit D</fullName>
    </submittedName>
</protein>
<dbReference type="InterPro" id="IPR014576">
    <property type="entry name" value="Pesterase_YhaO"/>
</dbReference>
<dbReference type="EMBL" id="JBHUHQ010000002">
    <property type="protein sequence ID" value="MFD2042781.1"/>
    <property type="molecule type" value="Genomic_DNA"/>
</dbReference>
<feature type="domain" description="Calcineurin-like phosphoesterase" evidence="3">
    <location>
        <begin position="7"/>
        <end position="204"/>
    </location>
</feature>
<dbReference type="PANTHER" id="PTHR30337">
    <property type="entry name" value="COMPONENT OF ATP-DEPENDENT DSDNA EXONUCLEASE"/>
    <property type="match status" value="1"/>
</dbReference>
<evidence type="ECO:0000256" key="2">
    <source>
        <dbReference type="SAM" id="Coils"/>
    </source>
</evidence>
<dbReference type="GO" id="GO:0004527">
    <property type="term" value="F:exonuclease activity"/>
    <property type="evidence" value="ECO:0007669"/>
    <property type="project" value="UniProtKB-KW"/>
</dbReference>
<feature type="coiled-coil region" evidence="2">
    <location>
        <begin position="375"/>
        <end position="402"/>
    </location>
</feature>
<dbReference type="SUPFAM" id="SSF56300">
    <property type="entry name" value="Metallo-dependent phosphatases"/>
    <property type="match status" value="1"/>
</dbReference>
<keyword evidence="5" id="KW-1185">Reference proteome</keyword>
<dbReference type="CDD" id="cd00840">
    <property type="entry name" value="MPP_Mre11_N"/>
    <property type="match status" value="1"/>
</dbReference>
<reference evidence="5" key="1">
    <citation type="journal article" date="2019" name="Int. J. Syst. Evol. Microbiol.">
        <title>The Global Catalogue of Microorganisms (GCM) 10K type strain sequencing project: providing services to taxonomists for standard genome sequencing and annotation.</title>
        <authorList>
            <consortium name="The Broad Institute Genomics Platform"/>
            <consortium name="The Broad Institute Genome Sequencing Center for Infectious Disease"/>
            <person name="Wu L."/>
            <person name="Ma J."/>
        </authorList>
    </citation>
    <scope>NUCLEOTIDE SEQUENCE [LARGE SCALE GENOMIC DNA]</scope>
    <source>
        <strain evidence="5">R28</strain>
    </source>
</reference>
<keyword evidence="1" id="KW-0378">Hydrolase</keyword>
<comment type="caution">
    <text evidence="4">The sequence shown here is derived from an EMBL/GenBank/DDBJ whole genome shotgun (WGS) entry which is preliminary data.</text>
</comment>
<dbReference type="InterPro" id="IPR050535">
    <property type="entry name" value="DNA_Repair-Maintenance_Comp"/>
</dbReference>
<keyword evidence="4" id="KW-0540">Nuclease</keyword>
<dbReference type="InterPro" id="IPR041796">
    <property type="entry name" value="Mre11_N"/>
</dbReference>
<dbReference type="PIRSF" id="PIRSF033091">
    <property type="entry name" value="Pesterase_YhaO"/>
    <property type="match status" value="1"/>
</dbReference>
<dbReference type="PANTHER" id="PTHR30337:SF7">
    <property type="entry name" value="PHOSPHOESTERASE"/>
    <property type="match status" value="1"/>
</dbReference>
<evidence type="ECO:0000313" key="4">
    <source>
        <dbReference type="EMBL" id="MFD2042781.1"/>
    </source>
</evidence>
<evidence type="ECO:0000256" key="1">
    <source>
        <dbReference type="ARBA" id="ARBA00022801"/>
    </source>
</evidence>
<gene>
    <name evidence="4" type="ORF">ACFSJF_00460</name>
</gene>